<dbReference type="EMBL" id="BMAW01031921">
    <property type="protein sequence ID" value="GFU23280.1"/>
    <property type="molecule type" value="Genomic_DNA"/>
</dbReference>
<evidence type="ECO:0000313" key="2">
    <source>
        <dbReference type="Proteomes" id="UP000887013"/>
    </source>
</evidence>
<comment type="caution">
    <text evidence="1">The sequence shown here is derived from an EMBL/GenBank/DDBJ whole genome shotgun (WGS) entry which is preliminary data.</text>
</comment>
<dbReference type="Proteomes" id="UP000887013">
    <property type="component" value="Unassembled WGS sequence"/>
</dbReference>
<gene>
    <name evidence="1" type="ORF">NPIL_624001</name>
</gene>
<accession>A0A8X6QK53</accession>
<proteinExistence type="predicted"/>
<name>A0A8X6QK53_NEPPI</name>
<dbReference type="AlphaFoldDB" id="A0A8X6QK53"/>
<reference evidence="1" key="1">
    <citation type="submission" date="2020-08" db="EMBL/GenBank/DDBJ databases">
        <title>Multicomponent nature underlies the extraordinary mechanical properties of spider dragline silk.</title>
        <authorList>
            <person name="Kono N."/>
            <person name="Nakamura H."/>
            <person name="Mori M."/>
            <person name="Yoshida Y."/>
            <person name="Ohtoshi R."/>
            <person name="Malay A.D."/>
            <person name="Moran D.A.P."/>
            <person name="Tomita M."/>
            <person name="Numata K."/>
            <person name="Arakawa K."/>
        </authorList>
    </citation>
    <scope>NUCLEOTIDE SEQUENCE</scope>
</reference>
<dbReference type="OrthoDB" id="8052806at2759"/>
<protein>
    <submittedName>
        <fullName evidence="1">Uncharacterized protein</fullName>
    </submittedName>
</protein>
<evidence type="ECO:0000313" key="1">
    <source>
        <dbReference type="EMBL" id="GFU23280.1"/>
    </source>
</evidence>
<keyword evidence="2" id="KW-1185">Reference proteome</keyword>
<organism evidence="1 2">
    <name type="scientific">Nephila pilipes</name>
    <name type="common">Giant wood spider</name>
    <name type="synonym">Nephila maculata</name>
    <dbReference type="NCBI Taxonomy" id="299642"/>
    <lineage>
        <taxon>Eukaryota</taxon>
        <taxon>Metazoa</taxon>
        <taxon>Ecdysozoa</taxon>
        <taxon>Arthropoda</taxon>
        <taxon>Chelicerata</taxon>
        <taxon>Arachnida</taxon>
        <taxon>Araneae</taxon>
        <taxon>Araneomorphae</taxon>
        <taxon>Entelegynae</taxon>
        <taxon>Araneoidea</taxon>
        <taxon>Nephilidae</taxon>
        <taxon>Nephila</taxon>
    </lineage>
</organism>
<sequence length="175" mass="20419">MEELLNIDEFTSDDESFLPHHGALRSGNRARPLRVVFKESKKTDLNISLMMFSYMLQCSQKYGGYLEGWILKEGEKVENEVDIRALIGLQLNLFYKELKISPANTRVDNSSFGDEKASTVRLLLQNGEARQKLQRYGYSYRMGRRDRSFLHLICSTSLFFNNRPLLRSRVYSDLY</sequence>